<dbReference type="EMBL" id="JQBL01000034">
    <property type="protein sequence ID" value="KRN47811.1"/>
    <property type="molecule type" value="Genomic_DNA"/>
</dbReference>
<evidence type="ECO:0000256" key="1">
    <source>
        <dbReference type="SAM" id="Phobius"/>
    </source>
</evidence>
<feature type="transmembrane region" description="Helical" evidence="1">
    <location>
        <begin position="83"/>
        <end position="102"/>
    </location>
</feature>
<name>A0A0R2H4G5_9FIRM</name>
<organism evidence="2 3">
    <name type="scientific">Kandleria vitulina DSM 20405</name>
    <dbReference type="NCBI Taxonomy" id="1410657"/>
    <lineage>
        <taxon>Bacteria</taxon>
        <taxon>Bacillati</taxon>
        <taxon>Bacillota</taxon>
        <taxon>Erysipelotrichia</taxon>
        <taxon>Erysipelotrichales</taxon>
        <taxon>Coprobacillaceae</taxon>
        <taxon>Kandleria</taxon>
    </lineage>
</organism>
<reference evidence="2 3" key="1">
    <citation type="journal article" date="2015" name="Genome Announc.">
        <title>Expanding the biotechnology potential of lactobacilli through comparative genomics of 213 strains and associated genera.</title>
        <authorList>
            <person name="Sun Z."/>
            <person name="Harris H.M."/>
            <person name="McCann A."/>
            <person name="Guo C."/>
            <person name="Argimon S."/>
            <person name="Zhang W."/>
            <person name="Yang X."/>
            <person name="Jeffery I.B."/>
            <person name="Cooney J.C."/>
            <person name="Kagawa T.F."/>
            <person name="Liu W."/>
            <person name="Song Y."/>
            <person name="Salvetti E."/>
            <person name="Wrobel A."/>
            <person name="Rasinkangas P."/>
            <person name="Parkhill J."/>
            <person name="Rea M.C."/>
            <person name="O'Sullivan O."/>
            <person name="Ritari J."/>
            <person name="Douillard F.P."/>
            <person name="Paul Ross R."/>
            <person name="Yang R."/>
            <person name="Briner A.E."/>
            <person name="Felis G.E."/>
            <person name="de Vos W.M."/>
            <person name="Barrangou R."/>
            <person name="Klaenhammer T.R."/>
            <person name="Caufield P.W."/>
            <person name="Cui Y."/>
            <person name="Zhang H."/>
            <person name="O'Toole P.W."/>
        </authorList>
    </citation>
    <scope>NUCLEOTIDE SEQUENCE [LARGE SCALE GENOMIC DNA]</scope>
    <source>
        <strain evidence="2 3">DSM 20405</strain>
    </source>
</reference>
<feature type="transmembrane region" description="Helical" evidence="1">
    <location>
        <begin position="53"/>
        <end position="71"/>
    </location>
</feature>
<dbReference type="PATRIC" id="fig|1410657.5.peg.1364"/>
<dbReference type="AlphaFoldDB" id="A0A0R2H4G5"/>
<evidence type="ECO:0000313" key="2">
    <source>
        <dbReference type="EMBL" id="KRN47811.1"/>
    </source>
</evidence>
<proteinExistence type="predicted"/>
<keyword evidence="1" id="KW-1133">Transmembrane helix</keyword>
<comment type="caution">
    <text evidence="2">The sequence shown here is derived from an EMBL/GenBank/DDBJ whole genome shotgun (WGS) entry which is preliminary data.</text>
</comment>
<keyword evidence="1" id="KW-0812">Transmembrane</keyword>
<accession>A0A0R2H4G5</accession>
<protein>
    <recommendedName>
        <fullName evidence="4">Cell shape-determining protein</fullName>
    </recommendedName>
</protein>
<evidence type="ECO:0008006" key="4">
    <source>
        <dbReference type="Google" id="ProtNLM"/>
    </source>
</evidence>
<gene>
    <name evidence="2" type="ORF">IV49_GL001319</name>
</gene>
<sequence length="550" mass="62340">MNEFINTILDVFKQRRTRVVKPHPLIVDVLIIVALAIYYYVNHPPINIRNPESYGFLVMIGIALLIIIPGRMNKQEMRDKARIGVSGLVLLLVVGGVISWAFTLRIFHAKLYSNRVTVENVKFSNKTLKEVDFTKTPIIDRDSTMKLGDKVMGEMPELVSQFEVSNEYTQISYKGGVYRVTPLEYPGFIKYLNNREGIPAYIRVNSTTGKTELVKLKSLGLKPMKYVPSAYFGHNLNRKLQIDYPTCNFGKPSFEIDEKGYPWYICTTYSYYGVGNKKYVNGMVLFDPITGHSKKYDVGHFPEWVDRIYPESLVMQEIDDNGSLKSGYLNSVFSQKNVMLTSDGYNYLEKDGDIWIYSGITSANNDSSNLGFVLTNLRTHKTIKFSCPGANEQAAMESAEGEVKNYGYKATFPLLVNVNGNPVYLLSLKDNGGLVKKYAMVDARDYQKASTYSAASYKNLSKLMKEYLLETGEESVDQDLQDESIKVKSFTTFIVDGKSKVYIVDDKDRKFKVEVSSANENILAFLKTGDTLHITYKKSDNINIIKEILS</sequence>
<dbReference type="Proteomes" id="UP000051841">
    <property type="component" value="Unassembled WGS sequence"/>
</dbReference>
<dbReference type="RefSeq" id="WP_051654421.1">
    <property type="nucleotide sequence ID" value="NZ_JNKN01000042.1"/>
</dbReference>
<keyword evidence="3" id="KW-1185">Reference proteome</keyword>
<keyword evidence="1" id="KW-0472">Membrane</keyword>
<feature type="transmembrane region" description="Helical" evidence="1">
    <location>
        <begin position="23"/>
        <end position="41"/>
    </location>
</feature>
<evidence type="ECO:0000313" key="3">
    <source>
        <dbReference type="Proteomes" id="UP000051841"/>
    </source>
</evidence>